<dbReference type="InterPro" id="IPR056185">
    <property type="entry name" value="LYRM_2_plant"/>
</dbReference>
<dbReference type="Proteomes" id="UP000734854">
    <property type="component" value="Unassembled WGS sequence"/>
</dbReference>
<evidence type="ECO:0000313" key="2">
    <source>
        <dbReference type="EMBL" id="KAG6537706.1"/>
    </source>
</evidence>
<accession>A0A8J5LZD3</accession>
<keyword evidence="3" id="KW-1185">Reference proteome</keyword>
<evidence type="ECO:0000259" key="1">
    <source>
        <dbReference type="Pfam" id="PF23655"/>
    </source>
</evidence>
<dbReference type="PANTHER" id="PTHR36724:SF1">
    <property type="entry name" value="COMPLEX 1 LYR-LIKE PROTEIN"/>
    <property type="match status" value="1"/>
</dbReference>
<reference evidence="2 3" key="1">
    <citation type="submission" date="2020-08" db="EMBL/GenBank/DDBJ databases">
        <title>Plant Genome Project.</title>
        <authorList>
            <person name="Zhang R.-G."/>
        </authorList>
    </citation>
    <scope>NUCLEOTIDE SEQUENCE [LARGE SCALE GENOMIC DNA]</scope>
    <source>
        <tissue evidence="2">Rhizome</tissue>
    </source>
</reference>
<dbReference type="PANTHER" id="PTHR36724">
    <property type="entry name" value="COMPLEX 1 LYR-LIKE PROTEIN"/>
    <property type="match status" value="1"/>
</dbReference>
<sequence>MGRFWPSTCCPAQLLWPQACVGLPISPSLAAAADHDAASFNERQWLPLFPLRSHNFFFVLRPSRLAPVADRELCDRPQRAAVVRHPSGNRQWVYPIRMGTGFLWATAEDLAKNRGRVLSLYRQLLRCLNSPELPLTHAARLAKKAEVRSIFLFGAEERSLHNIAELIDTANYSISILKKGRLP</sequence>
<proteinExistence type="predicted"/>
<feature type="domain" description="LYR motif containing" evidence="1">
    <location>
        <begin position="109"/>
        <end position="178"/>
    </location>
</feature>
<organism evidence="2 3">
    <name type="scientific">Zingiber officinale</name>
    <name type="common">Ginger</name>
    <name type="synonym">Amomum zingiber</name>
    <dbReference type="NCBI Taxonomy" id="94328"/>
    <lineage>
        <taxon>Eukaryota</taxon>
        <taxon>Viridiplantae</taxon>
        <taxon>Streptophyta</taxon>
        <taxon>Embryophyta</taxon>
        <taxon>Tracheophyta</taxon>
        <taxon>Spermatophyta</taxon>
        <taxon>Magnoliopsida</taxon>
        <taxon>Liliopsida</taxon>
        <taxon>Zingiberales</taxon>
        <taxon>Zingiberaceae</taxon>
        <taxon>Zingiber</taxon>
    </lineage>
</organism>
<comment type="caution">
    <text evidence="2">The sequence shown here is derived from an EMBL/GenBank/DDBJ whole genome shotgun (WGS) entry which is preliminary data.</text>
</comment>
<dbReference type="AlphaFoldDB" id="A0A8J5LZD3"/>
<gene>
    <name evidence="2" type="ORF">ZIOFF_002801</name>
</gene>
<protein>
    <recommendedName>
        <fullName evidence="1">LYR motif containing domain-containing protein</fullName>
    </recommendedName>
</protein>
<dbReference type="Pfam" id="PF23655">
    <property type="entry name" value="LYRM_2"/>
    <property type="match status" value="1"/>
</dbReference>
<dbReference type="EMBL" id="JACMSC010000001">
    <property type="protein sequence ID" value="KAG6537706.1"/>
    <property type="molecule type" value="Genomic_DNA"/>
</dbReference>
<name>A0A8J5LZD3_ZINOF</name>
<evidence type="ECO:0000313" key="3">
    <source>
        <dbReference type="Proteomes" id="UP000734854"/>
    </source>
</evidence>